<evidence type="ECO:0000259" key="6">
    <source>
        <dbReference type="Pfam" id="PF05175"/>
    </source>
</evidence>
<dbReference type="NCBIfam" id="TIGR00536">
    <property type="entry name" value="hemK_fam"/>
    <property type="match status" value="1"/>
</dbReference>
<dbReference type="PANTHER" id="PTHR18895">
    <property type="entry name" value="HEMK METHYLTRANSFERASE"/>
    <property type="match status" value="1"/>
</dbReference>
<keyword evidence="1 5" id="KW-0489">Methyltransferase</keyword>
<dbReference type="Gene3D" id="1.10.8.10">
    <property type="entry name" value="DNA helicase RuvA subunit, C-terminal domain"/>
    <property type="match status" value="1"/>
</dbReference>
<comment type="caution">
    <text evidence="5">Lacks conserved residue(s) required for the propagation of feature annotation.</text>
</comment>
<evidence type="ECO:0000259" key="7">
    <source>
        <dbReference type="Pfam" id="PF17827"/>
    </source>
</evidence>
<dbReference type="InterPro" id="IPR004556">
    <property type="entry name" value="HemK-like"/>
</dbReference>
<dbReference type="InterPro" id="IPR040758">
    <property type="entry name" value="PrmC_N"/>
</dbReference>
<dbReference type="SUPFAM" id="SSF53335">
    <property type="entry name" value="S-adenosyl-L-methionine-dependent methyltransferases"/>
    <property type="match status" value="1"/>
</dbReference>
<dbReference type="Pfam" id="PF17827">
    <property type="entry name" value="PrmC_N"/>
    <property type="match status" value="1"/>
</dbReference>
<dbReference type="Proteomes" id="UP000184035">
    <property type="component" value="Unassembled WGS sequence"/>
</dbReference>
<evidence type="ECO:0000313" key="8">
    <source>
        <dbReference type="EMBL" id="SHE81173.1"/>
    </source>
</evidence>
<comment type="function">
    <text evidence="5">Methylates the class 1 translation termination release factors RF1/PrfA and RF2/PrfB on the glutamine residue of the universally conserved GGQ motif.</text>
</comment>
<organism evidence="8 9">
    <name type="scientific">Clostridium fallax</name>
    <dbReference type="NCBI Taxonomy" id="1533"/>
    <lineage>
        <taxon>Bacteria</taxon>
        <taxon>Bacillati</taxon>
        <taxon>Bacillota</taxon>
        <taxon>Clostridia</taxon>
        <taxon>Eubacteriales</taxon>
        <taxon>Clostridiaceae</taxon>
        <taxon>Clostridium</taxon>
    </lineage>
</organism>
<feature type="binding site" evidence="5">
    <location>
        <begin position="190"/>
        <end position="193"/>
    </location>
    <ligand>
        <name>substrate</name>
    </ligand>
</feature>
<reference evidence="8 9" key="1">
    <citation type="submission" date="2016-11" db="EMBL/GenBank/DDBJ databases">
        <authorList>
            <person name="Jaros S."/>
            <person name="Januszkiewicz K."/>
            <person name="Wedrychowicz H."/>
        </authorList>
    </citation>
    <scope>NUCLEOTIDE SEQUENCE [LARGE SCALE GENOMIC DNA]</scope>
    <source>
        <strain evidence="8 9">DSM 2631</strain>
    </source>
</reference>
<dbReference type="EMBL" id="FQVM01000012">
    <property type="protein sequence ID" value="SHE81173.1"/>
    <property type="molecule type" value="Genomic_DNA"/>
</dbReference>
<feature type="domain" description="Release factor glutamine methyltransferase N-terminal" evidence="7">
    <location>
        <begin position="6"/>
        <end position="76"/>
    </location>
</feature>
<dbReference type="PROSITE" id="PS00092">
    <property type="entry name" value="N6_MTASE"/>
    <property type="match status" value="1"/>
</dbReference>
<dbReference type="CDD" id="cd02440">
    <property type="entry name" value="AdoMet_MTases"/>
    <property type="match status" value="1"/>
</dbReference>
<comment type="similarity">
    <text evidence="5">Belongs to the protein N5-glutamine methyltransferase family. PrmC subfamily.</text>
</comment>
<protein>
    <recommendedName>
        <fullName evidence="5">Release factor glutamine methyltransferase</fullName>
        <shortName evidence="5">RF MTase</shortName>
        <ecNumber evidence="5">2.1.1.297</ecNumber>
    </recommendedName>
    <alternativeName>
        <fullName evidence="5">N5-glutamine methyltransferase PrmC</fullName>
    </alternativeName>
    <alternativeName>
        <fullName evidence="5">Protein-(glutamine-N5) MTase PrmC</fullName>
    </alternativeName>
    <alternativeName>
        <fullName evidence="5">Protein-glutamine N-methyltransferase PrmC</fullName>
    </alternativeName>
</protein>
<dbReference type="HAMAP" id="MF_02126">
    <property type="entry name" value="RF_methyltr_PrmC"/>
    <property type="match status" value="1"/>
</dbReference>
<dbReference type="GO" id="GO:0032259">
    <property type="term" value="P:methylation"/>
    <property type="evidence" value="ECO:0007669"/>
    <property type="project" value="UniProtKB-KW"/>
</dbReference>
<dbReference type="InterPro" id="IPR029063">
    <property type="entry name" value="SAM-dependent_MTases_sf"/>
</dbReference>
<dbReference type="PANTHER" id="PTHR18895:SF74">
    <property type="entry name" value="MTRF1L RELEASE FACTOR GLUTAMINE METHYLTRANSFERASE"/>
    <property type="match status" value="1"/>
</dbReference>
<evidence type="ECO:0000256" key="4">
    <source>
        <dbReference type="ARBA" id="ARBA00048391"/>
    </source>
</evidence>
<dbReference type="Pfam" id="PF05175">
    <property type="entry name" value="MTS"/>
    <property type="match status" value="1"/>
</dbReference>
<dbReference type="InterPro" id="IPR007848">
    <property type="entry name" value="Small_mtfrase_dom"/>
</dbReference>
<dbReference type="GO" id="GO:0102559">
    <property type="term" value="F:peptide chain release factor N(5)-glutamine methyltransferase activity"/>
    <property type="evidence" value="ECO:0007669"/>
    <property type="project" value="UniProtKB-EC"/>
</dbReference>
<proteinExistence type="inferred from homology"/>
<dbReference type="EC" id="2.1.1.297" evidence="5"/>
<gene>
    <name evidence="5" type="primary">prmC</name>
    <name evidence="8" type="ORF">SAMN05443638_11265</name>
</gene>
<feature type="binding site" evidence="5">
    <location>
        <position position="144"/>
    </location>
    <ligand>
        <name>S-adenosyl-L-methionine</name>
        <dbReference type="ChEBI" id="CHEBI:59789"/>
    </ligand>
</feature>
<feature type="binding site" evidence="5">
    <location>
        <position position="190"/>
    </location>
    <ligand>
        <name>S-adenosyl-L-methionine</name>
        <dbReference type="ChEBI" id="CHEBI:59789"/>
    </ligand>
</feature>
<evidence type="ECO:0000313" key="9">
    <source>
        <dbReference type="Proteomes" id="UP000184035"/>
    </source>
</evidence>
<keyword evidence="2 5" id="KW-0808">Transferase</keyword>
<feature type="domain" description="Methyltransferase small" evidence="6">
    <location>
        <begin position="106"/>
        <end position="197"/>
    </location>
</feature>
<comment type="catalytic activity">
    <reaction evidence="4 5">
        <text>L-glutaminyl-[peptide chain release factor] + S-adenosyl-L-methionine = N(5)-methyl-L-glutaminyl-[peptide chain release factor] + S-adenosyl-L-homocysteine + H(+)</text>
        <dbReference type="Rhea" id="RHEA:42896"/>
        <dbReference type="Rhea" id="RHEA-COMP:10271"/>
        <dbReference type="Rhea" id="RHEA-COMP:10272"/>
        <dbReference type="ChEBI" id="CHEBI:15378"/>
        <dbReference type="ChEBI" id="CHEBI:30011"/>
        <dbReference type="ChEBI" id="CHEBI:57856"/>
        <dbReference type="ChEBI" id="CHEBI:59789"/>
        <dbReference type="ChEBI" id="CHEBI:61891"/>
        <dbReference type="EC" id="2.1.1.297"/>
    </reaction>
</comment>
<evidence type="ECO:0000256" key="3">
    <source>
        <dbReference type="ARBA" id="ARBA00022691"/>
    </source>
</evidence>
<evidence type="ECO:0000256" key="2">
    <source>
        <dbReference type="ARBA" id="ARBA00022679"/>
    </source>
</evidence>
<dbReference type="OrthoDB" id="9800643at2"/>
<accession>A0A1M4WJC6</accession>
<dbReference type="NCBIfam" id="TIGR03534">
    <property type="entry name" value="RF_mod_PrmC"/>
    <property type="match status" value="1"/>
</dbReference>
<evidence type="ECO:0000256" key="1">
    <source>
        <dbReference type="ARBA" id="ARBA00022603"/>
    </source>
</evidence>
<keyword evidence="9" id="KW-1185">Reference proteome</keyword>
<dbReference type="InterPro" id="IPR050320">
    <property type="entry name" value="N5-glutamine_MTase"/>
</dbReference>
<dbReference type="STRING" id="1533.SAMN05443638_11265"/>
<dbReference type="InterPro" id="IPR019874">
    <property type="entry name" value="RF_methyltr_PrmC"/>
</dbReference>
<dbReference type="AlphaFoldDB" id="A0A1M4WJC6"/>
<name>A0A1M4WJC6_9CLOT</name>
<keyword evidence="3 5" id="KW-0949">S-adenosyl-L-methionine</keyword>
<dbReference type="InterPro" id="IPR002052">
    <property type="entry name" value="DNA_methylase_N6_adenine_CS"/>
</dbReference>
<dbReference type="GO" id="GO:0003676">
    <property type="term" value="F:nucleic acid binding"/>
    <property type="evidence" value="ECO:0007669"/>
    <property type="project" value="InterPro"/>
</dbReference>
<dbReference type="Gene3D" id="3.40.50.150">
    <property type="entry name" value="Vaccinia Virus protein VP39"/>
    <property type="match status" value="1"/>
</dbReference>
<sequence>MKKVGDLLIEGNSILKNKKIDTYILDTQLLLGKVLNKDKLWLITNRDTEVEEYKAKEFYNLLEKREKRMPMQYILGSVEFMGIDFYIKEGVLIPRGDTEVLVEEVLERIKEDEKLNLCDLCCGSGAIGLSLATYRKNIKVDLLDIADDPEIVTTNNIKRLNLKDRAEFIKGNLFNEVKKDKKVYDVIVSNPPYIKEEIIETLMEDVKDYEPRLALSGGEDGLDFYRKIIDESKLVLKNKGILAFEIGYDQAEDVKKLMIENNYYDVKIIKDLANLDRVVIGILNLFEKK</sequence>
<evidence type="ECO:0000256" key="5">
    <source>
        <dbReference type="HAMAP-Rule" id="MF_02126"/>
    </source>
</evidence>